<protein>
    <submittedName>
        <fullName evidence="1">Uncharacterized protein</fullName>
    </submittedName>
</protein>
<dbReference type="EMBL" id="JAPDGR010002876">
    <property type="protein sequence ID" value="KAJ2973788.1"/>
    <property type="molecule type" value="Genomic_DNA"/>
</dbReference>
<evidence type="ECO:0000313" key="2">
    <source>
        <dbReference type="Proteomes" id="UP001143856"/>
    </source>
</evidence>
<gene>
    <name evidence="1" type="ORF">NUW58_g8849</name>
</gene>
<proteinExistence type="predicted"/>
<evidence type="ECO:0000313" key="1">
    <source>
        <dbReference type="EMBL" id="KAJ2973788.1"/>
    </source>
</evidence>
<accession>A0ACC1N5R1</accession>
<reference evidence="1" key="1">
    <citation type="submission" date="2022-10" db="EMBL/GenBank/DDBJ databases">
        <title>Genome Sequence of Xylaria curta.</title>
        <authorList>
            <person name="Buettner E."/>
        </authorList>
    </citation>
    <scope>NUCLEOTIDE SEQUENCE</scope>
    <source>
        <strain evidence="1">Babe10</strain>
    </source>
</reference>
<organism evidence="1 2">
    <name type="scientific">Xylaria curta</name>
    <dbReference type="NCBI Taxonomy" id="42375"/>
    <lineage>
        <taxon>Eukaryota</taxon>
        <taxon>Fungi</taxon>
        <taxon>Dikarya</taxon>
        <taxon>Ascomycota</taxon>
        <taxon>Pezizomycotina</taxon>
        <taxon>Sordariomycetes</taxon>
        <taxon>Xylariomycetidae</taxon>
        <taxon>Xylariales</taxon>
        <taxon>Xylariaceae</taxon>
        <taxon>Xylaria</taxon>
    </lineage>
</organism>
<dbReference type="Proteomes" id="UP001143856">
    <property type="component" value="Unassembled WGS sequence"/>
</dbReference>
<name>A0ACC1N5R1_9PEZI</name>
<sequence length="197" mass="21162">MDAIKSNESQVKTQRSSKAKQKRSLSGKKGKGEQEAACVEQLVEEGWMQVQSMSANTVFLCSQIIINGRLHATHKMCLCGDFVITDGLECEGNLTLNGTVECRLLEFRGKPALAKNLIVIDRGVIHGDVVVSSSAYIKATCIISGTLTVMGDFKLHGYLKCKTLKVAGTVTKIASGTRVLEEQKSAASVDADIAKLA</sequence>
<keyword evidence="2" id="KW-1185">Reference proteome</keyword>
<comment type="caution">
    <text evidence="1">The sequence shown here is derived from an EMBL/GenBank/DDBJ whole genome shotgun (WGS) entry which is preliminary data.</text>
</comment>